<proteinExistence type="inferred from homology"/>
<dbReference type="KEGG" id="crb:17881821"/>
<dbReference type="AlphaFoldDB" id="R0FFJ2"/>
<name>R0FFJ2_9BRAS</name>
<dbReference type="OrthoDB" id="10251412at2759"/>
<dbReference type="InterPro" id="IPR003959">
    <property type="entry name" value="ATPase_AAA_core"/>
</dbReference>
<keyword evidence="4" id="KW-1185">Reference proteome</keyword>
<dbReference type="Gene3D" id="6.10.280.40">
    <property type="match status" value="1"/>
</dbReference>
<dbReference type="Gene3D" id="3.40.50.300">
    <property type="entry name" value="P-loop containing nucleotide triphosphate hydrolases"/>
    <property type="match status" value="1"/>
</dbReference>
<protein>
    <recommendedName>
        <fullName evidence="2">AAA+ ATPase domain-containing protein</fullName>
    </recommendedName>
</protein>
<evidence type="ECO:0000313" key="4">
    <source>
        <dbReference type="Proteomes" id="UP000029121"/>
    </source>
</evidence>
<dbReference type="InterPro" id="IPR027417">
    <property type="entry name" value="P-loop_NTPase"/>
</dbReference>
<dbReference type="PANTHER" id="PTHR23070">
    <property type="entry name" value="BCS1 AAA-TYPE ATPASE"/>
    <property type="match status" value="1"/>
</dbReference>
<accession>R0FFJ2</accession>
<feature type="domain" description="AAA+ ATPase" evidence="2">
    <location>
        <begin position="228"/>
        <end position="344"/>
    </location>
</feature>
<evidence type="ECO:0000313" key="3">
    <source>
        <dbReference type="EMBL" id="EOA20711.1"/>
    </source>
</evidence>
<dbReference type="Pfam" id="PF00004">
    <property type="entry name" value="AAA"/>
    <property type="match status" value="1"/>
</dbReference>
<dbReference type="EMBL" id="KB870810">
    <property type="protein sequence ID" value="EOA20711.1"/>
    <property type="molecule type" value="Genomic_DNA"/>
</dbReference>
<dbReference type="SMART" id="SM00382">
    <property type="entry name" value="AAA"/>
    <property type="match status" value="1"/>
</dbReference>
<dbReference type="GO" id="GO:0005524">
    <property type="term" value="F:ATP binding"/>
    <property type="evidence" value="ECO:0007669"/>
    <property type="project" value="InterPro"/>
</dbReference>
<sequence>RFSFSCLEISSSSSCTSTFSPAAVMMLKLIKSMVKAITRPIRYLIFSYLRYLVGFPSLTGTEHGDNYVTVIIDDYLTKFGMEDDLYDATLAYLSYKTKVDLVKIYVNKYELDDIYQGVELKWRFFVENKNTGNKQSFELRFDEEHRDLVFDSYLPFLKSKAKEKRVLQMHTYSHCSDTWEIKSLHHHSTFETIVMKEELKRGLIADLDRFMGKEDFYKKVGRHWMRYYLLHGPPGTGKTSLVAAMAKHLSLDVYKLTLPLGLKTYFDPRMLITRAKNNSILLVDDIDGSLEGSNMALSQLLDCLGRFWSNGKARVVIFKTNNKESLDPTSLRCMNMKIDMGHCCFEGFKTLASNHLGLSHDNDCPHPLYPDIKRLIDGRAVTPGQVAEELMKSLDVDMALQGLVRTLEMKTLISSKIDEDDKRLVK</sequence>
<dbReference type="InterPro" id="IPR050747">
    <property type="entry name" value="Mitochondrial_chaperone_BCS1"/>
</dbReference>
<evidence type="ECO:0000259" key="2">
    <source>
        <dbReference type="SMART" id="SM00382"/>
    </source>
</evidence>
<dbReference type="InterPro" id="IPR058017">
    <property type="entry name" value="At3g28540-like_C"/>
</dbReference>
<gene>
    <name evidence="3" type="ORF">CARUB_v10001026mg</name>
</gene>
<feature type="non-terminal residue" evidence="3">
    <location>
        <position position="1"/>
    </location>
</feature>
<dbReference type="Pfam" id="PF25568">
    <property type="entry name" value="AAA_lid_At3g28540"/>
    <property type="match status" value="1"/>
</dbReference>
<reference evidence="4" key="1">
    <citation type="journal article" date="2013" name="Nat. Genet.">
        <title>The Capsella rubella genome and the genomic consequences of rapid mating system evolution.</title>
        <authorList>
            <person name="Slotte T."/>
            <person name="Hazzouri K.M."/>
            <person name="Agren J.A."/>
            <person name="Koenig D."/>
            <person name="Maumus F."/>
            <person name="Guo Y.L."/>
            <person name="Steige K."/>
            <person name="Platts A.E."/>
            <person name="Escobar J.S."/>
            <person name="Newman L.K."/>
            <person name="Wang W."/>
            <person name="Mandakova T."/>
            <person name="Vello E."/>
            <person name="Smith L.M."/>
            <person name="Henz S.R."/>
            <person name="Steffen J."/>
            <person name="Takuno S."/>
            <person name="Brandvain Y."/>
            <person name="Coop G."/>
            <person name="Andolfatto P."/>
            <person name="Hu T.T."/>
            <person name="Blanchette M."/>
            <person name="Clark R.M."/>
            <person name="Quesneville H."/>
            <person name="Nordborg M."/>
            <person name="Gaut B.S."/>
            <person name="Lysak M.A."/>
            <person name="Jenkins J."/>
            <person name="Grimwood J."/>
            <person name="Chapman J."/>
            <person name="Prochnik S."/>
            <person name="Shu S."/>
            <person name="Rokhsar D."/>
            <person name="Schmutz J."/>
            <person name="Weigel D."/>
            <person name="Wright S.I."/>
        </authorList>
    </citation>
    <scope>NUCLEOTIDE SEQUENCE [LARGE SCALE GENOMIC DNA]</scope>
    <source>
        <strain evidence="4">cv. Monte Gargano</strain>
    </source>
</reference>
<comment type="similarity">
    <text evidence="1">Belongs to the AAA ATPase family. BCS1 subfamily.</text>
</comment>
<evidence type="ECO:0000256" key="1">
    <source>
        <dbReference type="ARBA" id="ARBA00007448"/>
    </source>
</evidence>
<dbReference type="Proteomes" id="UP000029121">
    <property type="component" value="Unassembled WGS sequence"/>
</dbReference>
<dbReference type="InterPro" id="IPR003593">
    <property type="entry name" value="AAA+_ATPase"/>
</dbReference>
<dbReference type="STRING" id="81985.R0FFJ2"/>
<dbReference type="SUPFAM" id="SSF52540">
    <property type="entry name" value="P-loop containing nucleoside triphosphate hydrolases"/>
    <property type="match status" value="1"/>
</dbReference>
<organism evidence="3 4">
    <name type="scientific">Capsella rubella</name>
    <dbReference type="NCBI Taxonomy" id="81985"/>
    <lineage>
        <taxon>Eukaryota</taxon>
        <taxon>Viridiplantae</taxon>
        <taxon>Streptophyta</taxon>
        <taxon>Embryophyta</taxon>
        <taxon>Tracheophyta</taxon>
        <taxon>Spermatophyta</taxon>
        <taxon>Magnoliopsida</taxon>
        <taxon>eudicotyledons</taxon>
        <taxon>Gunneridae</taxon>
        <taxon>Pentapetalae</taxon>
        <taxon>rosids</taxon>
        <taxon>malvids</taxon>
        <taxon>Brassicales</taxon>
        <taxon>Brassicaceae</taxon>
        <taxon>Camelineae</taxon>
        <taxon>Capsella</taxon>
    </lineage>
</organism>
<dbReference type="GO" id="GO:0016887">
    <property type="term" value="F:ATP hydrolysis activity"/>
    <property type="evidence" value="ECO:0007669"/>
    <property type="project" value="InterPro"/>
</dbReference>
<dbReference type="eggNOG" id="KOG0743">
    <property type="taxonomic scope" value="Eukaryota"/>
</dbReference>